<feature type="domain" description="eCIS core" evidence="2">
    <location>
        <begin position="310"/>
        <end position="387"/>
    </location>
</feature>
<name>A0A512BIY7_9BACT</name>
<dbReference type="Proteomes" id="UP000321513">
    <property type="component" value="Unassembled WGS sequence"/>
</dbReference>
<dbReference type="RefSeq" id="WP_147206051.1">
    <property type="nucleotide sequence ID" value="NZ_BJYT01000033.1"/>
</dbReference>
<feature type="compositionally biased region" description="Basic and acidic residues" evidence="1">
    <location>
        <begin position="37"/>
        <end position="242"/>
    </location>
</feature>
<accession>A0A512BIY7</accession>
<evidence type="ECO:0000259" key="2">
    <source>
        <dbReference type="Pfam" id="PF13699"/>
    </source>
</evidence>
<gene>
    <name evidence="3" type="ORF">SAE01_44200</name>
</gene>
<comment type="caution">
    <text evidence="3">The sequence shown here is derived from an EMBL/GenBank/DDBJ whole genome shotgun (WGS) entry which is preliminary data.</text>
</comment>
<protein>
    <recommendedName>
        <fullName evidence="2">eCIS core domain-containing protein</fullName>
    </recommendedName>
</protein>
<evidence type="ECO:0000313" key="4">
    <source>
        <dbReference type="Proteomes" id="UP000321513"/>
    </source>
</evidence>
<dbReference type="OrthoDB" id="4317910at2"/>
<dbReference type="Pfam" id="PF13699">
    <property type="entry name" value="eCIS_core"/>
    <property type="match status" value="1"/>
</dbReference>
<reference evidence="3 4" key="1">
    <citation type="submission" date="2019-07" db="EMBL/GenBank/DDBJ databases">
        <title>Whole genome shotgun sequence of Segetibacter aerophilus NBRC 106135.</title>
        <authorList>
            <person name="Hosoyama A."/>
            <person name="Uohara A."/>
            <person name="Ohji S."/>
            <person name="Ichikawa N."/>
        </authorList>
    </citation>
    <scope>NUCLEOTIDE SEQUENCE [LARGE SCALE GENOMIC DNA]</scope>
    <source>
        <strain evidence="3 4">NBRC 106135</strain>
    </source>
</reference>
<keyword evidence="4" id="KW-1185">Reference proteome</keyword>
<dbReference type="EMBL" id="BJYT01000033">
    <property type="protein sequence ID" value="GEO11924.1"/>
    <property type="molecule type" value="Genomic_DNA"/>
</dbReference>
<proteinExistence type="predicted"/>
<evidence type="ECO:0000256" key="1">
    <source>
        <dbReference type="SAM" id="MobiDB-lite"/>
    </source>
</evidence>
<organism evidence="3 4">
    <name type="scientific">Segetibacter aerophilus</name>
    <dbReference type="NCBI Taxonomy" id="670293"/>
    <lineage>
        <taxon>Bacteria</taxon>
        <taxon>Pseudomonadati</taxon>
        <taxon>Bacteroidota</taxon>
        <taxon>Chitinophagia</taxon>
        <taxon>Chitinophagales</taxon>
        <taxon>Chitinophagaceae</taxon>
        <taxon>Segetibacter</taxon>
    </lineage>
</organism>
<sequence length="1304" mass="141007">MGFIGKTNSSLASKATPFSMADALPVQAKLTVSKASDPAEKEADTVASRVVDEQKEKRAHTKTADDKKDNAAKEPLTEPNVEPKKEGLKTKEDKDNKEVQKMGSRKEEKKAAKKDDDKQDKLTKKDDKKQEAKKASSEKEEKKVAKQDDGKKDKLAKKDDKKQEAKKASSQKEEKKVAKQDDGKKDKLAKKDDKKQEAKKKGNENEEKKAAKKDDDKQDKVAKKEENNKDKKPVDQEKDKSAKPKSLHRKDVPAPVIHQKPQEKPLATALGRKEGGKEGDTKQQDDPENDEAKLQAIEEKINAKKGSGRPLNDQLKADMEQSFKYDFSEVKIHDDKESAELCASLNAQAFAIGNDIFFNTGKYDPESDRGRELIAHELTHVVQQKDQVLRAIAYRNPTPSDGGGATDAGKIVGSQIVIPSIEVPQFKSRNTGKFGTSATRKKNYSRKAATGGKAQTEIWKKDPGIAAGVKTAVDGLKTKAGKKPSLPDVYFLKWKGIKLFGKEETLIENSKVPLWNASGEVSAFDVDHILELQLVGGENTIDNMELLNFSGNRSSGSQISNNVEKAVQNFITKTNQAFSVDDAMKDYEIKFEKVSFTGKTEKSSKGSGADGYWSFDQVQKGQHLKNFEKMTDREIEQVAGKEDNPIAYTSEGGGAMLRNDSLKRMPGFEGNINLSKSGAVAGTITGKFNPNPKIFEPLDNISINIYTMDGVDFGGFMKRRTRGGGNLETVLSNLKVKGMSPIELDSAEMLPDVGIVAKGRIQPSVEIIKDLYIDFSIEGKNVILSRTFSSGNIKGIPPPLKVTDASLIVFANGGTAAIGVTGKINFEINKVGKGEISATGDTNGVFKLMGNFEFDEKLFGGVKANVKASYEHTEGGEDKWDVNGNIKIPKGKIKGIDSAEINVNYADRIFKADGSAKFGIPGLEDGKMSVTYGNDQLLIEGEANFKHKFIKSGKVTAKVETAGEETKVSMSGNAKPNIPGIDSDLTVSYVDGVFTVSGTVGYTKGRLAGTATVGVTNQAVGADGKPSGGPGEDLKVFGGGSLTLKITDWLQGTAGVTFKPDGNIEVVGKIGIPAAVNIFEKKEIKKEIFKAPTIEIPLFAIPVGSRSIGLVATIGGGAEAYASIGPGQLTDAAVEVKYNPAEEESMSITGNAKFKVPAEAGLRVYVRAGIGLSVGIARVSGGIELGGALGIEGAAEAGVVVNWTPATGFKLDAEASLSVQPKFKFDVNAYVEAVLDLWVTEFSKEWKWNLYAFEWGPAMKFGVKFPVHYEENKPFEISLDDVKFEAPDISVSDFAKGIGQQLFG</sequence>
<evidence type="ECO:0000313" key="3">
    <source>
        <dbReference type="EMBL" id="GEO11924.1"/>
    </source>
</evidence>
<dbReference type="InterPro" id="IPR025295">
    <property type="entry name" value="eCIS_core_dom"/>
</dbReference>
<feature type="region of interest" description="Disordered" evidence="1">
    <location>
        <begin position="32"/>
        <end position="290"/>
    </location>
</feature>
<feature type="compositionally biased region" description="Basic and acidic residues" evidence="1">
    <location>
        <begin position="271"/>
        <end position="290"/>
    </location>
</feature>